<dbReference type="Proteomes" id="UP001162030">
    <property type="component" value="Chromosome"/>
</dbReference>
<dbReference type="EMBL" id="OX458333">
    <property type="protein sequence ID" value="CAI8814660.1"/>
    <property type="molecule type" value="Genomic_DNA"/>
</dbReference>
<name>A0ABM9I0S0_9GAMM</name>
<evidence type="ECO:0000313" key="1">
    <source>
        <dbReference type="EMBL" id="CAI8814660.1"/>
    </source>
</evidence>
<keyword evidence="2" id="KW-1185">Reference proteome</keyword>
<accession>A0ABM9I0S0</accession>
<sequence>MVRQRFVILVRRLSTDFLRAGEVLPGAAAAAELLALSEFRRWDPIGAPVGVTVRRGTFLIRNSSATPPDGTPAIG</sequence>
<evidence type="ECO:0000313" key="2">
    <source>
        <dbReference type="Proteomes" id="UP001162030"/>
    </source>
</evidence>
<reference evidence="1 2" key="1">
    <citation type="submission" date="2023-03" db="EMBL/GenBank/DDBJ databases">
        <authorList>
            <person name="Pearce D."/>
        </authorList>
    </citation>
    <scope>NUCLEOTIDE SEQUENCE [LARGE SCALE GENOMIC DNA]</scope>
    <source>
        <strain evidence="1">Msz</strain>
    </source>
</reference>
<proteinExistence type="predicted"/>
<protein>
    <submittedName>
        <fullName evidence="1">Uncharacterized protein</fullName>
    </submittedName>
</protein>
<dbReference type="RefSeq" id="WP_026608697.1">
    <property type="nucleotide sequence ID" value="NZ_OX458333.1"/>
</dbReference>
<gene>
    <name evidence="1" type="ORF">MSZNOR_1844</name>
</gene>
<organism evidence="1 2">
    <name type="scientific">Methylocaldum szegediense</name>
    <dbReference type="NCBI Taxonomy" id="73780"/>
    <lineage>
        <taxon>Bacteria</taxon>
        <taxon>Pseudomonadati</taxon>
        <taxon>Pseudomonadota</taxon>
        <taxon>Gammaproteobacteria</taxon>
        <taxon>Methylococcales</taxon>
        <taxon>Methylococcaceae</taxon>
        <taxon>Methylocaldum</taxon>
    </lineage>
</organism>